<feature type="non-terminal residue" evidence="1">
    <location>
        <position position="49"/>
    </location>
</feature>
<keyword evidence="2" id="KW-1185">Reference proteome</keyword>
<reference evidence="2" key="1">
    <citation type="submission" date="2016-10" db="EMBL/GenBank/DDBJ databases">
        <authorList>
            <person name="Varghese N."/>
            <person name="Submissions S."/>
        </authorList>
    </citation>
    <scope>NUCLEOTIDE SEQUENCE [LARGE SCALE GENOMIC DNA]</scope>
    <source>
        <strain evidence="2">S7</strain>
    </source>
</reference>
<sequence>MVILSILNCIFYMYLGVSPCFGKEGGDRHVTQSFDLPHWFGAREMIDLV</sequence>
<dbReference type="EMBL" id="FOXD01000041">
    <property type="protein sequence ID" value="SFQ42332.1"/>
    <property type="molecule type" value="Genomic_DNA"/>
</dbReference>
<evidence type="ECO:0000313" key="2">
    <source>
        <dbReference type="Proteomes" id="UP000198892"/>
    </source>
</evidence>
<name>A0A1I5YDR5_9BACI</name>
<evidence type="ECO:0000313" key="1">
    <source>
        <dbReference type="EMBL" id="SFQ42332.1"/>
    </source>
</evidence>
<dbReference type="AlphaFoldDB" id="A0A1I5YDR5"/>
<gene>
    <name evidence="1" type="ORF">SAMN05518683_1411</name>
</gene>
<dbReference type="Proteomes" id="UP000198892">
    <property type="component" value="Unassembled WGS sequence"/>
</dbReference>
<accession>A0A1I5YDR5</accession>
<organism evidence="1 2">
    <name type="scientific">Salibacterium halotolerans</name>
    <dbReference type="NCBI Taxonomy" id="1884432"/>
    <lineage>
        <taxon>Bacteria</taxon>
        <taxon>Bacillati</taxon>
        <taxon>Bacillota</taxon>
        <taxon>Bacilli</taxon>
        <taxon>Bacillales</taxon>
        <taxon>Bacillaceae</taxon>
    </lineage>
</organism>
<protein>
    <submittedName>
        <fullName evidence="1">Uncharacterized protein</fullName>
    </submittedName>
</protein>
<proteinExistence type="predicted"/>
<dbReference type="STRING" id="1884432.SAMN05518683_1411"/>